<reference evidence="1" key="1">
    <citation type="submission" date="2015-07" db="EMBL/GenBank/DDBJ databases">
        <title>MeaNS - Measles Nucleotide Surveillance Program.</title>
        <authorList>
            <person name="Tran T."/>
            <person name="Druce J."/>
        </authorList>
    </citation>
    <scope>NUCLEOTIDE SEQUENCE</scope>
    <source>
        <strain evidence="1">UCB-OBI-ISO-001</strain>
        <tissue evidence="1">Gonad</tissue>
    </source>
</reference>
<protein>
    <submittedName>
        <fullName evidence="1">Uncharacterized protein</fullName>
    </submittedName>
</protein>
<dbReference type="EMBL" id="KQ420022">
    <property type="protein sequence ID" value="KOF81651.1"/>
    <property type="molecule type" value="Genomic_DNA"/>
</dbReference>
<gene>
    <name evidence="1" type="ORF">OCBIM_22026271mg</name>
</gene>
<name>A0A0L8GX96_OCTBM</name>
<accession>A0A0L8GX96</accession>
<organism evidence="1">
    <name type="scientific">Octopus bimaculoides</name>
    <name type="common">California two-spotted octopus</name>
    <dbReference type="NCBI Taxonomy" id="37653"/>
    <lineage>
        <taxon>Eukaryota</taxon>
        <taxon>Metazoa</taxon>
        <taxon>Spiralia</taxon>
        <taxon>Lophotrochozoa</taxon>
        <taxon>Mollusca</taxon>
        <taxon>Cephalopoda</taxon>
        <taxon>Coleoidea</taxon>
        <taxon>Octopodiformes</taxon>
        <taxon>Octopoda</taxon>
        <taxon>Incirrata</taxon>
        <taxon>Octopodidae</taxon>
        <taxon>Octopus</taxon>
    </lineage>
</organism>
<dbReference type="AlphaFoldDB" id="A0A0L8GX96"/>
<evidence type="ECO:0000313" key="1">
    <source>
        <dbReference type="EMBL" id="KOF81651.1"/>
    </source>
</evidence>
<proteinExistence type="predicted"/>
<sequence>MQTGGEKAIAFSLFSIQQLWRQDVLQALSQLETRPRHVVEASFGILAACLFTQERNGSTPT</sequence>